<keyword evidence="6" id="KW-1185">Reference proteome</keyword>
<feature type="compositionally biased region" description="Basic residues" evidence="3">
    <location>
        <begin position="405"/>
        <end position="414"/>
    </location>
</feature>
<dbReference type="SMART" id="SM00297">
    <property type="entry name" value="BROMO"/>
    <property type="match status" value="1"/>
</dbReference>
<proteinExistence type="predicted"/>
<evidence type="ECO:0000259" key="4">
    <source>
        <dbReference type="PROSITE" id="PS50014"/>
    </source>
</evidence>
<reference evidence="5" key="1">
    <citation type="journal article" date="2017" name="Nature">
        <title>The genome of Chenopodium quinoa.</title>
        <authorList>
            <person name="Jarvis D.E."/>
            <person name="Ho Y.S."/>
            <person name="Lightfoot D.J."/>
            <person name="Schmoeckel S.M."/>
            <person name="Li B."/>
            <person name="Borm T.J.A."/>
            <person name="Ohyanagi H."/>
            <person name="Mineta K."/>
            <person name="Michell C.T."/>
            <person name="Saber N."/>
            <person name="Kharbatia N.M."/>
            <person name="Rupper R.R."/>
            <person name="Sharp A.R."/>
            <person name="Dally N."/>
            <person name="Boughton B.A."/>
            <person name="Woo Y.H."/>
            <person name="Gao G."/>
            <person name="Schijlen E.G.W.M."/>
            <person name="Guo X."/>
            <person name="Momin A.A."/>
            <person name="Negrao S."/>
            <person name="Al-Babili S."/>
            <person name="Gehring C."/>
            <person name="Roessner U."/>
            <person name="Jung C."/>
            <person name="Murphy K."/>
            <person name="Arold S.T."/>
            <person name="Gojobori T."/>
            <person name="van der Linden C.G."/>
            <person name="van Loo E.N."/>
            <person name="Jellen E.N."/>
            <person name="Maughan P.J."/>
            <person name="Tester M."/>
        </authorList>
    </citation>
    <scope>NUCLEOTIDE SEQUENCE [LARGE SCALE GENOMIC DNA]</scope>
    <source>
        <strain evidence="5">cv. PI 614886</strain>
    </source>
</reference>
<sequence length="445" mass="49632">LQKRIKHSSLNNNDKNDVVNDADNNAVEGGGGGGGEDLRIKPEENAAETGEKGDEPEKSSVEKVITADSAENRSSNSTNHPKTDNIKPVSDSARGEPGAVRVERKRSEPVVGDNNRKVNRLSESLSESRRESTRQQSSDVQSSASLSKKKRRRFRGDNGDELEAEELSPANKRINAKSQPLIRFLESLRSHKHGSVFQRRLPSQETEKYRNVIRQHMDLDTVQSRLDKGIYCDCHPKFYRDLILTFTNAVLFYRKSTAEHIAAKELRKLKLLTRERSNLGNGGLRLSNSNGKKIISKEGNKREKMGNVGKDNKQESSEGERAEVMERRKINNADQKQEKGTPTPVLKKQGVAKFLKRMKQNSPSSQEKAGGNLKKNISKEVEVVNTTRRSSGRRGEKEAAASRKWIGRPPKRKAAMMSGSTPDSAKGGRSGGRDGGEKFKKKPRR</sequence>
<dbReference type="SUPFAM" id="SSF47370">
    <property type="entry name" value="Bromodomain"/>
    <property type="match status" value="1"/>
</dbReference>
<dbReference type="CDD" id="cd04369">
    <property type="entry name" value="Bromodomain"/>
    <property type="match status" value="1"/>
</dbReference>
<dbReference type="EnsemblPlants" id="AUR62000050-RA">
    <property type="protein sequence ID" value="AUR62000050-RA:cds"/>
    <property type="gene ID" value="AUR62000050"/>
</dbReference>
<dbReference type="PANTHER" id="PTHR37888">
    <property type="entry name" value="DNA-BINDING BROMODOMAIN-CONTAINING PROTEIN"/>
    <property type="match status" value="1"/>
</dbReference>
<feature type="region of interest" description="Disordered" evidence="3">
    <location>
        <begin position="282"/>
        <end position="445"/>
    </location>
</feature>
<reference evidence="5" key="2">
    <citation type="submission" date="2021-03" db="UniProtKB">
        <authorList>
            <consortium name="EnsemblPlants"/>
        </authorList>
    </citation>
    <scope>IDENTIFICATION</scope>
</reference>
<feature type="region of interest" description="Disordered" evidence="3">
    <location>
        <begin position="1"/>
        <end position="173"/>
    </location>
</feature>
<dbReference type="PROSITE" id="PS50014">
    <property type="entry name" value="BROMODOMAIN_2"/>
    <property type="match status" value="1"/>
</dbReference>
<dbReference type="Gene3D" id="1.20.920.10">
    <property type="entry name" value="Bromodomain-like"/>
    <property type="match status" value="1"/>
</dbReference>
<keyword evidence="1 2" id="KW-0103">Bromodomain</keyword>
<dbReference type="PANTHER" id="PTHR37888:SF8">
    <property type="entry name" value="HISTONE-LYSINE N-METHYLTRANSFERASE, H3 LYSINE-79 SPECIFIC-LIKE"/>
    <property type="match status" value="1"/>
</dbReference>
<dbReference type="Proteomes" id="UP000596660">
    <property type="component" value="Unplaced"/>
</dbReference>
<evidence type="ECO:0000313" key="6">
    <source>
        <dbReference type="Proteomes" id="UP000596660"/>
    </source>
</evidence>
<evidence type="ECO:0000313" key="5">
    <source>
        <dbReference type="EnsemblPlants" id="AUR62000050-RA:cds"/>
    </source>
</evidence>
<evidence type="ECO:0000256" key="1">
    <source>
        <dbReference type="ARBA" id="ARBA00023117"/>
    </source>
</evidence>
<protein>
    <recommendedName>
        <fullName evidence="4">Bromo domain-containing protein</fullName>
    </recommendedName>
</protein>
<evidence type="ECO:0000256" key="2">
    <source>
        <dbReference type="PROSITE-ProRule" id="PRU00035"/>
    </source>
</evidence>
<dbReference type="InterPro" id="IPR001487">
    <property type="entry name" value="Bromodomain"/>
</dbReference>
<accession>A0A803KLZ4</accession>
<feature type="compositionally biased region" description="Low complexity" evidence="3">
    <location>
        <begin position="134"/>
        <end position="146"/>
    </location>
</feature>
<dbReference type="Pfam" id="PF00439">
    <property type="entry name" value="Bromodomain"/>
    <property type="match status" value="1"/>
</dbReference>
<evidence type="ECO:0000256" key="3">
    <source>
        <dbReference type="SAM" id="MobiDB-lite"/>
    </source>
</evidence>
<dbReference type="Gramene" id="AUR62000050-RA">
    <property type="protein sequence ID" value="AUR62000050-RA:cds"/>
    <property type="gene ID" value="AUR62000050"/>
</dbReference>
<feature type="compositionally biased region" description="Basic and acidic residues" evidence="3">
    <location>
        <begin position="295"/>
        <end position="339"/>
    </location>
</feature>
<organism evidence="5 6">
    <name type="scientific">Chenopodium quinoa</name>
    <name type="common">Quinoa</name>
    <dbReference type="NCBI Taxonomy" id="63459"/>
    <lineage>
        <taxon>Eukaryota</taxon>
        <taxon>Viridiplantae</taxon>
        <taxon>Streptophyta</taxon>
        <taxon>Embryophyta</taxon>
        <taxon>Tracheophyta</taxon>
        <taxon>Spermatophyta</taxon>
        <taxon>Magnoliopsida</taxon>
        <taxon>eudicotyledons</taxon>
        <taxon>Gunneridae</taxon>
        <taxon>Pentapetalae</taxon>
        <taxon>Caryophyllales</taxon>
        <taxon>Chenopodiaceae</taxon>
        <taxon>Chenopodioideae</taxon>
        <taxon>Atripliceae</taxon>
        <taxon>Chenopodium</taxon>
    </lineage>
</organism>
<dbReference type="InterPro" id="IPR036427">
    <property type="entry name" value="Bromodomain-like_sf"/>
</dbReference>
<feature type="compositionally biased region" description="Basic and acidic residues" evidence="3">
    <location>
        <begin position="36"/>
        <end position="61"/>
    </location>
</feature>
<name>A0A803KLZ4_CHEQI</name>
<feature type="domain" description="Bromo" evidence="4">
    <location>
        <begin position="189"/>
        <end position="260"/>
    </location>
</feature>
<dbReference type="AlphaFoldDB" id="A0A803KLZ4"/>